<gene>
    <name evidence="2" type="ORF">V9T40_010176</name>
</gene>
<feature type="region of interest" description="Disordered" evidence="1">
    <location>
        <begin position="201"/>
        <end position="286"/>
    </location>
</feature>
<feature type="compositionally biased region" description="Low complexity" evidence="1">
    <location>
        <begin position="244"/>
        <end position="254"/>
    </location>
</feature>
<dbReference type="Proteomes" id="UP001367676">
    <property type="component" value="Unassembled WGS sequence"/>
</dbReference>
<organism evidence="2 3">
    <name type="scientific">Parthenolecanium corni</name>
    <dbReference type="NCBI Taxonomy" id="536013"/>
    <lineage>
        <taxon>Eukaryota</taxon>
        <taxon>Metazoa</taxon>
        <taxon>Ecdysozoa</taxon>
        <taxon>Arthropoda</taxon>
        <taxon>Hexapoda</taxon>
        <taxon>Insecta</taxon>
        <taxon>Pterygota</taxon>
        <taxon>Neoptera</taxon>
        <taxon>Paraneoptera</taxon>
        <taxon>Hemiptera</taxon>
        <taxon>Sternorrhyncha</taxon>
        <taxon>Coccoidea</taxon>
        <taxon>Coccidae</taxon>
        <taxon>Parthenolecanium</taxon>
    </lineage>
</organism>
<dbReference type="AlphaFoldDB" id="A0AAN9TGU2"/>
<protein>
    <submittedName>
        <fullName evidence="2">Uncharacterized protein</fullName>
    </submittedName>
</protein>
<evidence type="ECO:0000313" key="2">
    <source>
        <dbReference type="EMBL" id="KAK7570809.1"/>
    </source>
</evidence>
<evidence type="ECO:0000256" key="1">
    <source>
        <dbReference type="SAM" id="MobiDB-lite"/>
    </source>
</evidence>
<proteinExistence type="predicted"/>
<sequence>MHHHPPNQERALNLSIFPVSGPALQPYFPGTEKLRFPGSCPPGHRRNSGGSLAGIVYDENILGKCFRFGSSRDDPRISPLTSRYECPRLSLLIITSGPENRPTAGVDRKRRCVTPAGDRRTPEGSSGRRGRERGAPTGNPRTEAPRRRLHAPRGRRGRDRGPVPLFHATIFRAVRRDARAKRTPRHYRACFEHSNLFKVNVPARPRRTHAPRRSVPSARRQRRNDRPGAPKRAAVDARAERTRPTTTARIRLPAGRPADTPGTITWRNARREAKRPRSVVRRREDTDPTTSFLTATTLIYAIGAGITAAAGTRLALQLILVHLKDTSPVLGPCDQLKVIQSRQVFARAAYARRAREARSRRLAGFDLIKALLPNGRRRRANRRTTTRWSELCRHVLALELPQLSMINQRTDVDSCDTRSATGRRSVERRAADNAPSSPPPTKGDDRRARDSEESTRPPGRVTFFTSVRVCVHTRTSALPGSDVDFRETVRSSDLVRVAG</sequence>
<feature type="region of interest" description="Disordered" evidence="1">
    <location>
        <begin position="411"/>
        <end position="459"/>
    </location>
</feature>
<feature type="compositionally biased region" description="Basic and acidic residues" evidence="1">
    <location>
        <begin position="442"/>
        <end position="455"/>
    </location>
</feature>
<feature type="compositionally biased region" description="Basic residues" evidence="1">
    <location>
        <begin position="147"/>
        <end position="158"/>
    </location>
</feature>
<keyword evidence="3" id="KW-1185">Reference proteome</keyword>
<feature type="compositionally biased region" description="Basic and acidic residues" evidence="1">
    <location>
        <begin position="224"/>
        <end position="243"/>
    </location>
</feature>
<comment type="caution">
    <text evidence="2">The sequence shown here is derived from an EMBL/GenBank/DDBJ whole genome shotgun (WGS) entry which is preliminary data.</text>
</comment>
<accession>A0AAN9TGU2</accession>
<feature type="region of interest" description="Disordered" evidence="1">
    <location>
        <begin position="96"/>
        <end position="164"/>
    </location>
</feature>
<evidence type="ECO:0000313" key="3">
    <source>
        <dbReference type="Proteomes" id="UP001367676"/>
    </source>
</evidence>
<dbReference type="EMBL" id="JBBCAQ010000043">
    <property type="protein sequence ID" value="KAK7570809.1"/>
    <property type="molecule type" value="Genomic_DNA"/>
</dbReference>
<reference evidence="2 3" key="1">
    <citation type="submission" date="2024-03" db="EMBL/GenBank/DDBJ databases">
        <title>Adaptation during the transition from Ophiocordyceps entomopathogen to insect associate is accompanied by gene loss and intensified selection.</title>
        <authorList>
            <person name="Ward C.M."/>
            <person name="Onetto C.A."/>
            <person name="Borneman A.R."/>
        </authorList>
    </citation>
    <scope>NUCLEOTIDE SEQUENCE [LARGE SCALE GENOMIC DNA]</scope>
    <source>
        <strain evidence="2">AWRI1</strain>
        <tissue evidence="2">Single Adult Female</tissue>
    </source>
</reference>
<name>A0AAN9TGU2_9HEMI</name>